<organism evidence="2 3">
    <name type="scientific">Cohnella terricola</name>
    <dbReference type="NCBI Taxonomy" id="1289167"/>
    <lineage>
        <taxon>Bacteria</taxon>
        <taxon>Bacillati</taxon>
        <taxon>Bacillota</taxon>
        <taxon>Bacilli</taxon>
        <taxon>Bacillales</taxon>
        <taxon>Paenibacillaceae</taxon>
        <taxon>Cohnella</taxon>
    </lineage>
</organism>
<proteinExistence type="predicted"/>
<feature type="region of interest" description="Disordered" evidence="1">
    <location>
        <begin position="191"/>
        <end position="215"/>
    </location>
</feature>
<evidence type="ECO:0000313" key="2">
    <source>
        <dbReference type="EMBL" id="TVY04097.1"/>
    </source>
</evidence>
<dbReference type="Proteomes" id="UP000316330">
    <property type="component" value="Unassembled WGS sequence"/>
</dbReference>
<accession>A0A559JW86</accession>
<keyword evidence="3" id="KW-1185">Reference proteome</keyword>
<feature type="region of interest" description="Disordered" evidence="1">
    <location>
        <begin position="127"/>
        <end position="156"/>
    </location>
</feature>
<dbReference type="Pfam" id="PF13376">
    <property type="entry name" value="OmdA"/>
    <property type="match status" value="1"/>
</dbReference>
<protein>
    <submittedName>
        <fullName evidence="2">YdeI/OmpD-associated family protein</fullName>
    </submittedName>
</protein>
<reference evidence="2 3" key="1">
    <citation type="submission" date="2019-07" db="EMBL/GenBank/DDBJ databases">
        <authorList>
            <person name="Kim J."/>
        </authorList>
    </citation>
    <scope>NUCLEOTIDE SEQUENCE [LARGE SCALE GENOMIC DNA]</scope>
    <source>
        <strain evidence="2 3">G13</strain>
    </source>
</reference>
<comment type="caution">
    <text evidence="2">The sequence shown here is derived from an EMBL/GenBank/DDBJ whole genome shotgun (WGS) entry which is preliminary data.</text>
</comment>
<dbReference type="EMBL" id="VNJJ01000001">
    <property type="protein sequence ID" value="TVY04097.1"/>
    <property type="molecule type" value="Genomic_DNA"/>
</dbReference>
<dbReference type="RefSeq" id="WP_144697121.1">
    <property type="nucleotide sequence ID" value="NZ_VNJJ01000001.1"/>
</dbReference>
<sequence length="215" mass="24251">MDEALIKKLRVPPAGKIAVIEAPEGFLARIGQEEEKLYAFGSESGSCDYVQLFAENVAELEKYVPEALRAVNRDGMLWICYPKGTSKIKTDLNRDKGWACVNKAGWEGIALVSIDDTWSAMRFRPVEAVGKSRPSPEERRSSRTESAEPPEVPEDLRAALQENEAAESFFAKLAPSHKKEYIRWVLDAKRQETRDSRVRQTIEKLRGGLKRPSDK</sequence>
<evidence type="ECO:0000256" key="1">
    <source>
        <dbReference type="SAM" id="MobiDB-lite"/>
    </source>
</evidence>
<name>A0A559JW86_9BACL</name>
<dbReference type="AlphaFoldDB" id="A0A559JW86"/>
<feature type="compositionally biased region" description="Basic and acidic residues" evidence="1">
    <location>
        <begin position="134"/>
        <end position="146"/>
    </location>
</feature>
<evidence type="ECO:0000313" key="3">
    <source>
        <dbReference type="Proteomes" id="UP000316330"/>
    </source>
</evidence>
<gene>
    <name evidence="2" type="ORF">FPZ45_00365</name>
</gene>
<dbReference type="OrthoDB" id="9800461at2"/>